<dbReference type="SUPFAM" id="SSF49899">
    <property type="entry name" value="Concanavalin A-like lectins/glucanases"/>
    <property type="match status" value="1"/>
</dbReference>
<keyword evidence="2" id="KW-0378">Hydrolase</keyword>
<dbReference type="STRING" id="68775.A0A5C3MHT7"/>
<dbReference type="InterPro" id="IPR013319">
    <property type="entry name" value="GH11/12"/>
</dbReference>
<dbReference type="Pfam" id="PF01670">
    <property type="entry name" value="Glyco_hydro_12"/>
    <property type="match status" value="1"/>
</dbReference>
<keyword evidence="2" id="KW-0326">Glycosidase</keyword>
<accession>A0A5C3MHT7</accession>
<dbReference type="EMBL" id="ML213590">
    <property type="protein sequence ID" value="TFK44942.1"/>
    <property type="molecule type" value="Genomic_DNA"/>
</dbReference>
<dbReference type="GO" id="GO:0000272">
    <property type="term" value="P:polysaccharide catabolic process"/>
    <property type="evidence" value="ECO:0007669"/>
    <property type="project" value="UniProtKB-KW"/>
</dbReference>
<keyword evidence="2" id="KW-0624">Polysaccharide degradation</keyword>
<evidence type="ECO:0000313" key="4">
    <source>
        <dbReference type="EMBL" id="TFK44942.1"/>
    </source>
</evidence>
<proteinExistence type="inferred from homology"/>
<reference evidence="4 5" key="1">
    <citation type="journal article" date="2019" name="Nat. Ecol. Evol.">
        <title>Megaphylogeny resolves global patterns of mushroom evolution.</title>
        <authorList>
            <person name="Varga T."/>
            <person name="Krizsan K."/>
            <person name="Foldi C."/>
            <person name="Dima B."/>
            <person name="Sanchez-Garcia M."/>
            <person name="Sanchez-Ramirez S."/>
            <person name="Szollosi G.J."/>
            <person name="Szarkandi J.G."/>
            <person name="Papp V."/>
            <person name="Albert L."/>
            <person name="Andreopoulos W."/>
            <person name="Angelini C."/>
            <person name="Antonin V."/>
            <person name="Barry K.W."/>
            <person name="Bougher N.L."/>
            <person name="Buchanan P."/>
            <person name="Buyck B."/>
            <person name="Bense V."/>
            <person name="Catcheside P."/>
            <person name="Chovatia M."/>
            <person name="Cooper J."/>
            <person name="Damon W."/>
            <person name="Desjardin D."/>
            <person name="Finy P."/>
            <person name="Geml J."/>
            <person name="Haridas S."/>
            <person name="Hughes K."/>
            <person name="Justo A."/>
            <person name="Karasinski D."/>
            <person name="Kautmanova I."/>
            <person name="Kiss B."/>
            <person name="Kocsube S."/>
            <person name="Kotiranta H."/>
            <person name="LaButti K.M."/>
            <person name="Lechner B.E."/>
            <person name="Liimatainen K."/>
            <person name="Lipzen A."/>
            <person name="Lukacs Z."/>
            <person name="Mihaltcheva S."/>
            <person name="Morgado L.N."/>
            <person name="Niskanen T."/>
            <person name="Noordeloos M.E."/>
            <person name="Ohm R.A."/>
            <person name="Ortiz-Santana B."/>
            <person name="Ovrebo C."/>
            <person name="Racz N."/>
            <person name="Riley R."/>
            <person name="Savchenko A."/>
            <person name="Shiryaev A."/>
            <person name="Soop K."/>
            <person name="Spirin V."/>
            <person name="Szebenyi C."/>
            <person name="Tomsovsky M."/>
            <person name="Tulloss R.E."/>
            <person name="Uehling J."/>
            <person name="Grigoriev I.V."/>
            <person name="Vagvolgyi C."/>
            <person name="Papp T."/>
            <person name="Martin F.M."/>
            <person name="Miettinen O."/>
            <person name="Hibbett D.S."/>
            <person name="Nagy L.G."/>
        </authorList>
    </citation>
    <scope>NUCLEOTIDE SEQUENCE [LARGE SCALE GENOMIC DNA]</scope>
    <source>
        <strain evidence="4 5">CBS 166.37</strain>
    </source>
</reference>
<gene>
    <name evidence="4" type="ORF">BDQ12DRAFT_718075</name>
</gene>
<protein>
    <submittedName>
        <fullName evidence="4">Endocellulase</fullName>
    </submittedName>
</protein>
<keyword evidence="3" id="KW-0732">Signal</keyword>
<feature type="signal peptide" evidence="3">
    <location>
        <begin position="1"/>
        <end position="21"/>
    </location>
</feature>
<dbReference type="Proteomes" id="UP000308652">
    <property type="component" value="Unassembled WGS sequence"/>
</dbReference>
<dbReference type="OrthoDB" id="89349at2759"/>
<name>A0A5C3MHT7_9AGAR</name>
<organism evidence="4 5">
    <name type="scientific">Crucibulum laeve</name>
    <dbReference type="NCBI Taxonomy" id="68775"/>
    <lineage>
        <taxon>Eukaryota</taxon>
        <taxon>Fungi</taxon>
        <taxon>Dikarya</taxon>
        <taxon>Basidiomycota</taxon>
        <taxon>Agaricomycotina</taxon>
        <taxon>Agaricomycetes</taxon>
        <taxon>Agaricomycetidae</taxon>
        <taxon>Agaricales</taxon>
        <taxon>Agaricineae</taxon>
        <taxon>Nidulariaceae</taxon>
        <taxon>Crucibulum</taxon>
    </lineage>
</organism>
<dbReference type="PANTHER" id="PTHR34002:SF9">
    <property type="entry name" value="XYLOGLUCAN-SPECIFIC ENDO-BETA-1,4-GLUCANASE A"/>
    <property type="match status" value="1"/>
</dbReference>
<comment type="similarity">
    <text evidence="1 2">Belongs to the glycosyl hydrolase 12 (cellulase H) family.</text>
</comment>
<keyword evidence="2" id="KW-0119">Carbohydrate metabolism</keyword>
<dbReference type="GO" id="GO:0008810">
    <property type="term" value="F:cellulase activity"/>
    <property type="evidence" value="ECO:0007669"/>
    <property type="project" value="InterPro"/>
</dbReference>
<sequence length="247" mass="27027">MRFALALTATFLLQAVMSIAAQTISGRDSCVNGGKYSLCQNLWGSDSAIGSQESTLINAHDNTVSWSTKYFWVNNFYSVKSFAMVESHISKGMRLRAVQSMPTSWSWKYTQRSAGLRANIAYDVWLGAPSSGSAASSVSTHEVMVWISNAGSAQPLGSLAESQISIGSHKWNFWKGHRKGWGVLTFVTSVGDIHDFNTDLNQFFVYLVAKQNLSSELFIHRIQAGTEPFVGSATLVTSAYTVSVKTL</sequence>
<evidence type="ECO:0000313" key="5">
    <source>
        <dbReference type="Proteomes" id="UP000308652"/>
    </source>
</evidence>
<feature type="chain" id="PRO_5022932786" evidence="3">
    <location>
        <begin position="22"/>
        <end position="247"/>
    </location>
</feature>
<keyword evidence="5" id="KW-1185">Reference proteome</keyword>
<evidence type="ECO:0000256" key="1">
    <source>
        <dbReference type="ARBA" id="ARBA00005519"/>
    </source>
</evidence>
<dbReference type="Gene3D" id="2.60.120.180">
    <property type="match status" value="1"/>
</dbReference>
<dbReference type="InterPro" id="IPR013320">
    <property type="entry name" value="ConA-like_dom_sf"/>
</dbReference>
<dbReference type="PANTHER" id="PTHR34002">
    <property type="entry name" value="BLR1656 PROTEIN"/>
    <property type="match status" value="1"/>
</dbReference>
<evidence type="ECO:0000256" key="2">
    <source>
        <dbReference type="RuleBase" id="RU361163"/>
    </source>
</evidence>
<evidence type="ECO:0000256" key="3">
    <source>
        <dbReference type="SAM" id="SignalP"/>
    </source>
</evidence>
<dbReference type="InterPro" id="IPR002594">
    <property type="entry name" value="GH12"/>
</dbReference>
<dbReference type="AlphaFoldDB" id="A0A5C3MHT7"/>